<evidence type="ECO:0000256" key="10">
    <source>
        <dbReference type="ARBA" id="ARBA00032092"/>
    </source>
</evidence>
<keyword evidence="5" id="KW-0808">Transferase</keyword>
<dbReference type="EC" id="2.7.4.22" evidence="3"/>
<evidence type="ECO:0000313" key="12">
    <source>
        <dbReference type="EMBL" id="OGM00627.1"/>
    </source>
</evidence>
<dbReference type="GO" id="GO:0005524">
    <property type="term" value="F:ATP binding"/>
    <property type="evidence" value="ECO:0007669"/>
    <property type="project" value="UniProtKB-KW"/>
</dbReference>
<dbReference type="STRING" id="1802424.A2480_00650"/>
<gene>
    <name evidence="12" type="ORF">A2480_00650</name>
</gene>
<evidence type="ECO:0000259" key="11">
    <source>
        <dbReference type="Pfam" id="PF00696"/>
    </source>
</evidence>
<dbReference type="InterPro" id="IPR011818">
    <property type="entry name" value="Uridylate_kinase_arch/spir"/>
</dbReference>
<name>A0A1F7WDI0_9BACT</name>
<evidence type="ECO:0000256" key="5">
    <source>
        <dbReference type="ARBA" id="ARBA00022679"/>
    </source>
</evidence>
<keyword evidence="4" id="KW-0963">Cytoplasm</keyword>
<keyword evidence="7" id="KW-0418">Kinase</keyword>
<accession>A0A1F7WDI0</accession>
<dbReference type="InterPro" id="IPR036393">
    <property type="entry name" value="AceGlu_kinase-like_sf"/>
</dbReference>
<dbReference type="NCBIfam" id="TIGR02076">
    <property type="entry name" value="pyrH_arch"/>
    <property type="match status" value="1"/>
</dbReference>
<evidence type="ECO:0000313" key="13">
    <source>
        <dbReference type="Proteomes" id="UP000176988"/>
    </source>
</evidence>
<dbReference type="SUPFAM" id="SSF53633">
    <property type="entry name" value="Carbamate kinase-like"/>
    <property type="match status" value="1"/>
</dbReference>
<comment type="similarity">
    <text evidence="2">Belongs to the UMP kinase family.</text>
</comment>
<comment type="caution">
    <text evidence="12">The sequence shown here is derived from an EMBL/GenBank/DDBJ whole genome shotgun (WGS) entry which is preliminary data.</text>
</comment>
<dbReference type="GO" id="GO:0006225">
    <property type="term" value="P:UDP biosynthetic process"/>
    <property type="evidence" value="ECO:0007669"/>
    <property type="project" value="TreeGrafter"/>
</dbReference>
<dbReference type="GO" id="GO:0033862">
    <property type="term" value="F:UMP kinase activity"/>
    <property type="evidence" value="ECO:0007669"/>
    <property type="project" value="UniProtKB-EC"/>
</dbReference>
<dbReference type="Gene3D" id="3.40.1160.10">
    <property type="entry name" value="Acetylglutamate kinase-like"/>
    <property type="match status" value="1"/>
</dbReference>
<evidence type="ECO:0000256" key="1">
    <source>
        <dbReference type="ARBA" id="ARBA00004791"/>
    </source>
</evidence>
<comment type="pathway">
    <text evidence="1">Pyrimidine metabolism; CTP biosynthesis via de novo pathway; UDP from UMP (UMPK route): step 1/1.</text>
</comment>
<keyword evidence="6" id="KW-0547">Nucleotide-binding</keyword>
<dbReference type="PANTHER" id="PTHR42833:SF4">
    <property type="entry name" value="URIDYLATE KINASE PUMPKIN, CHLOROPLASTIC"/>
    <property type="match status" value="1"/>
</dbReference>
<keyword evidence="9" id="KW-0665">Pyrimidine biosynthesis</keyword>
<feature type="domain" description="Aspartate/glutamate/uridylate kinase" evidence="11">
    <location>
        <begin position="8"/>
        <end position="209"/>
    </location>
</feature>
<evidence type="ECO:0000256" key="6">
    <source>
        <dbReference type="ARBA" id="ARBA00022741"/>
    </source>
</evidence>
<keyword evidence="8" id="KW-0067">ATP-binding</keyword>
<evidence type="ECO:0000256" key="4">
    <source>
        <dbReference type="ARBA" id="ARBA00022490"/>
    </source>
</evidence>
<dbReference type="Proteomes" id="UP000176988">
    <property type="component" value="Unassembled WGS sequence"/>
</dbReference>
<organism evidence="12 13">
    <name type="scientific">Candidatus Uhrbacteria bacterium RIFOXYC2_FULL_47_19</name>
    <dbReference type="NCBI Taxonomy" id="1802424"/>
    <lineage>
        <taxon>Bacteria</taxon>
        <taxon>Candidatus Uhriibacteriota</taxon>
    </lineage>
</organism>
<evidence type="ECO:0000256" key="2">
    <source>
        <dbReference type="ARBA" id="ARBA00007614"/>
    </source>
</evidence>
<dbReference type="PANTHER" id="PTHR42833">
    <property type="entry name" value="URIDYLATE KINASE"/>
    <property type="match status" value="1"/>
</dbReference>
<protein>
    <recommendedName>
        <fullName evidence="3">UMP kinase</fullName>
        <ecNumber evidence="3">2.7.4.22</ecNumber>
    </recommendedName>
    <alternativeName>
        <fullName evidence="10">Uridine monophosphate kinase</fullName>
    </alternativeName>
</protein>
<dbReference type="EMBL" id="MGFG01000028">
    <property type="protein sequence ID" value="OGM00627.1"/>
    <property type="molecule type" value="Genomic_DNA"/>
</dbReference>
<dbReference type="InterPro" id="IPR001048">
    <property type="entry name" value="Asp/Glu/Uridylate_kinase"/>
</dbReference>
<dbReference type="Pfam" id="PF00696">
    <property type="entry name" value="AA_kinase"/>
    <property type="match status" value="1"/>
</dbReference>
<dbReference type="AlphaFoldDB" id="A0A1F7WDI0"/>
<sequence length="231" mass="25542">MAHDSSETFVLSLGGSLISVDGKIDDSFLKKFISLITAQVRQGRKFIIVCGGGWTCREYNRALSSIAKPNNRELDFLGIEVTRLNANLVRLAFGNRAHSEIVVDPTAPLRTNKSIIIGAGWKPGRSTDYDAVLLAKKFHAGTIVNLTNTSFVYNRDPKKYSDARPLREISWKEYRKLVGSKWVPGSNLPFDPIASKLAHESGLRVIVTNGGRLDNLKKILDGGRFRGTVID</sequence>
<reference evidence="12 13" key="1">
    <citation type="journal article" date="2016" name="Nat. Commun.">
        <title>Thousands of microbial genomes shed light on interconnected biogeochemical processes in an aquifer system.</title>
        <authorList>
            <person name="Anantharaman K."/>
            <person name="Brown C.T."/>
            <person name="Hug L.A."/>
            <person name="Sharon I."/>
            <person name="Castelle C.J."/>
            <person name="Probst A.J."/>
            <person name="Thomas B.C."/>
            <person name="Singh A."/>
            <person name="Wilkins M.J."/>
            <person name="Karaoz U."/>
            <person name="Brodie E.L."/>
            <person name="Williams K.H."/>
            <person name="Hubbard S.S."/>
            <person name="Banfield J.F."/>
        </authorList>
    </citation>
    <scope>NUCLEOTIDE SEQUENCE [LARGE SCALE GENOMIC DNA]</scope>
</reference>
<evidence type="ECO:0000256" key="8">
    <source>
        <dbReference type="ARBA" id="ARBA00022840"/>
    </source>
</evidence>
<proteinExistence type="inferred from homology"/>
<evidence type="ECO:0000256" key="9">
    <source>
        <dbReference type="ARBA" id="ARBA00022975"/>
    </source>
</evidence>
<evidence type="ECO:0000256" key="3">
    <source>
        <dbReference type="ARBA" id="ARBA00012899"/>
    </source>
</evidence>
<evidence type="ECO:0000256" key="7">
    <source>
        <dbReference type="ARBA" id="ARBA00022777"/>
    </source>
</evidence>